<dbReference type="Proteomes" id="UP001150942">
    <property type="component" value="Unassembled WGS sequence"/>
</dbReference>
<feature type="domain" description="PRISE-like Rossmann-fold" evidence="1">
    <location>
        <begin position="104"/>
        <end position="266"/>
    </location>
</feature>
<accession>A0A9W9JHI4</accession>
<reference evidence="2" key="1">
    <citation type="submission" date="2022-11" db="EMBL/GenBank/DDBJ databases">
        <authorList>
            <person name="Petersen C."/>
        </authorList>
    </citation>
    <scope>NUCLEOTIDE SEQUENCE</scope>
    <source>
        <strain evidence="2">IBT 20477</strain>
    </source>
</reference>
<comment type="caution">
    <text evidence="2">The sequence shown here is derived from an EMBL/GenBank/DDBJ whole genome shotgun (WGS) entry which is preliminary data.</text>
</comment>
<keyword evidence="3" id="KW-1185">Reference proteome</keyword>
<protein>
    <recommendedName>
        <fullName evidence="1">PRISE-like Rossmann-fold domain-containing protein</fullName>
    </recommendedName>
</protein>
<proteinExistence type="predicted"/>
<dbReference type="EMBL" id="JAPQKQ010000005">
    <property type="protein sequence ID" value="KAJ5196062.1"/>
    <property type="molecule type" value="Genomic_DNA"/>
</dbReference>
<organism evidence="2 3">
    <name type="scientific">Penicillium cf. viridicatum</name>
    <dbReference type="NCBI Taxonomy" id="2972119"/>
    <lineage>
        <taxon>Eukaryota</taxon>
        <taxon>Fungi</taxon>
        <taxon>Dikarya</taxon>
        <taxon>Ascomycota</taxon>
        <taxon>Pezizomycotina</taxon>
        <taxon>Eurotiomycetes</taxon>
        <taxon>Eurotiomycetidae</taxon>
        <taxon>Eurotiales</taxon>
        <taxon>Aspergillaceae</taxon>
        <taxon>Penicillium</taxon>
    </lineage>
</organism>
<dbReference type="OrthoDB" id="1731983at2759"/>
<dbReference type="InterPro" id="IPR055222">
    <property type="entry name" value="PRISE-like_Rossmann-fold"/>
</dbReference>
<reference evidence="2" key="2">
    <citation type="journal article" date="2023" name="IMA Fungus">
        <title>Comparative genomic study of the Penicillium genus elucidates a diverse pangenome and 15 lateral gene transfer events.</title>
        <authorList>
            <person name="Petersen C."/>
            <person name="Sorensen T."/>
            <person name="Nielsen M.R."/>
            <person name="Sondergaard T.E."/>
            <person name="Sorensen J.L."/>
            <person name="Fitzpatrick D.A."/>
            <person name="Frisvad J.C."/>
            <person name="Nielsen K.L."/>
        </authorList>
    </citation>
    <scope>NUCLEOTIDE SEQUENCE</scope>
    <source>
        <strain evidence="2">IBT 20477</strain>
    </source>
</reference>
<dbReference type="Gene3D" id="3.40.50.720">
    <property type="entry name" value="NAD(P)-binding Rossmann-like Domain"/>
    <property type="match status" value="2"/>
</dbReference>
<evidence type="ECO:0000313" key="2">
    <source>
        <dbReference type="EMBL" id="KAJ5196062.1"/>
    </source>
</evidence>
<dbReference type="PANTHER" id="PTHR32487:SF8">
    <property type="entry name" value="NAD-DEPENDENT EPIMERASE_DEHYDRATASE DOMAIN-CONTAINING PROTEIN"/>
    <property type="match status" value="1"/>
</dbReference>
<feature type="domain" description="PRISE-like Rossmann-fold" evidence="1">
    <location>
        <begin position="8"/>
        <end position="86"/>
    </location>
</feature>
<evidence type="ECO:0000313" key="3">
    <source>
        <dbReference type="Proteomes" id="UP001150942"/>
    </source>
</evidence>
<dbReference type="PANTHER" id="PTHR32487">
    <property type="entry name" value="3-OXO-DELTA(4,5)-STEROID 5-BETA-REDUCTASE"/>
    <property type="match status" value="1"/>
</dbReference>
<evidence type="ECO:0000259" key="1">
    <source>
        <dbReference type="Pfam" id="PF22917"/>
    </source>
</evidence>
<dbReference type="AlphaFoldDB" id="A0A9W9JHI4"/>
<sequence length="362" mass="40864">MAELKKVALVFGASGISGWAVTKCALFYPTPTTFDRVIGLTNRPLPLEKSGLPHDPRLELHYGVNLRENLDEVISHLQEKVPNLKDSPTCIILCQPMALANWPHNYGVAVFRFQEHIEINPPLREDNPRIPSPWGDEIFYYAQVDLIKEANKGKSWKWCKVRPDQIVGHVPIPTIMTYVEPLALYLMLYRYLNGSGATVVFPAPYANYIHTYTSSSQDIIARSELYLSVEKPDQTHGEALNTAENATPESWAVVWPKMCEYFGLNAEGARPEDKGWTLTSGGSHTRTITRRCAKSMVCTLARFPRRLGFSFQQASASWVATRELSLDKIRTVGFTEEDPIAYGYFQVFDHLAQEKIIPSKEA</sequence>
<dbReference type="Pfam" id="PF22917">
    <property type="entry name" value="PRISE"/>
    <property type="match status" value="2"/>
</dbReference>
<name>A0A9W9JHI4_9EURO</name>
<gene>
    <name evidence="2" type="ORF">N7449_006541</name>
</gene>